<feature type="domain" description="DOP1-like C-terminal" evidence="6">
    <location>
        <begin position="2240"/>
        <end position="2612"/>
    </location>
</feature>
<dbReference type="PANTHER" id="PTHR14042">
    <property type="entry name" value="DOPEY-RELATED"/>
    <property type="match status" value="1"/>
</dbReference>
<dbReference type="GO" id="GO:0006895">
    <property type="term" value="P:Golgi to endosome transport"/>
    <property type="evidence" value="ECO:0007669"/>
    <property type="project" value="InterPro"/>
</dbReference>
<feature type="region of interest" description="Disordered" evidence="4">
    <location>
        <begin position="2190"/>
        <end position="2209"/>
    </location>
</feature>
<keyword evidence="9" id="KW-1185">Reference proteome</keyword>
<feature type="compositionally biased region" description="Low complexity" evidence="4">
    <location>
        <begin position="1213"/>
        <end position="1224"/>
    </location>
</feature>
<feature type="compositionally biased region" description="Low complexity" evidence="4">
    <location>
        <begin position="2130"/>
        <end position="2151"/>
    </location>
</feature>
<dbReference type="InterPro" id="IPR056457">
    <property type="entry name" value="DOP1_C"/>
</dbReference>
<feature type="compositionally biased region" description="Polar residues" evidence="4">
    <location>
        <begin position="2196"/>
        <end position="2209"/>
    </location>
</feature>
<accession>A0A813R6Z0</accession>
<evidence type="ECO:0000313" key="8">
    <source>
        <dbReference type="EMBL" id="CAF0777380.1"/>
    </source>
</evidence>
<name>A0A813R6Z0_9BILA</name>
<dbReference type="PANTHER" id="PTHR14042:SF24">
    <property type="entry name" value="PROTEIN DOPEY-1 HOMOLOG"/>
    <property type="match status" value="1"/>
</dbReference>
<evidence type="ECO:0000259" key="5">
    <source>
        <dbReference type="Pfam" id="PF04118"/>
    </source>
</evidence>
<dbReference type="GO" id="GO:0005768">
    <property type="term" value="C:endosome"/>
    <property type="evidence" value="ECO:0007669"/>
    <property type="project" value="TreeGrafter"/>
</dbReference>
<dbReference type="InterPro" id="IPR056459">
    <property type="entry name" value="TPR_DOP1"/>
</dbReference>
<feature type="domain" description="DOP1-like TPR" evidence="7">
    <location>
        <begin position="1395"/>
        <end position="1801"/>
    </location>
</feature>
<proteinExistence type="inferred from homology"/>
<evidence type="ECO:0000256" key="3">
    <source>
        <dbReference type="ARBA" id="ARBA00046326"/>
    </source>
</evidence>
<feature type="compositionally biased region" description="Acidic residues" evidence="4">
    <location>
        <begin position="1251"/>
        <end position="1282"/>
    </location>
</feature>
<dbReference type="GO" id="GO:0005829">
    <property type="term" value="C:cytosol"/>
    <property type="evidence" value="ECO:0007669"/>
    <property type="project" value="GOC"/>
</dbReference>
<feature type="compositionally biased region" description="Polar residues" evidence="4">
    <location>
        <begin position="1230"/>
        <end position="1247"/>
    </location>
</feature>
<evidence type="ECO:0000313" key="9">
    <source>
        <dbReference type="Proteomes" id="UP000663879"/>
    </source>
</evidence>
<dbReference type="Pfam" id="PF24598">
    <property type="entry name" value="DOP1_C"/>
    <property type="match status" value="1"/>
</dbReference>
<feature type="domain" description="DOP1 N-terminal" evidence="5">
    <location>
        <begin position="15"/>
        <end position="318"/>
    </location>
</feature>
<comment type="caution">
    <text evidence="8">The sequence shown here is derived from an EMBL/GenBank/DDBJ whole genome shotgun (WGS) entry which is preliminary data.</text>
</comment>
<feature type="region of interest" description="Disordered" evidence="4">
    <location>
        <begin position="2165"/>
        <end position="2184"/>
    </location>
</feature>
<feature type="compositionally biased region" description="Polar residues" evidence="4">
    <location>
        <begin position="2112"/>
        <end position="2129"/>
    </location>
</feature>
<dbReference type="InterPro" id="IPR040314">
    <property type="entry name" value="DOP1"/>
</dbReference>
<organism evidence="8 9">
    <name type="scientific">Brachionus calyciflorus</name>
    <dbReference type="NCBI Taxonomy" id="104777"/>
    <lineage>
        <taxon>Eukaryota</taxon>
        <taxon>Metazoa</taxon>
        <taxon>Spiralia</taxon>
        <taxon>Gnathifera</taxon>
        <taxon>Rotifera</taxon>
        <taxon>Eurotatoria</taxon>
        <taxon>Monogononta</taxon>
        <taxon>Pseudotrocha</taxon>
        <taxon>Ploima</taxon>
        <taxon>Brachionidae</taxon>
        <taxon>Brachionus</taxon>
    </lineage>
</organism>
<dbReference type="InterPro" id="IPR007249">
    <property type="entry name" value="DOP1_N"/>
</dbReference>
<dbReference type="Pfam" id="PF24601">
    <property type="entry name" value="TPR_DOP1"/>
    <property type="match status" value="1"/>
</dbReference>
<dbReference type="Proteomes" id="UP000663879">
    <property type="component" value="Unassembled WGS sequence"/>
</dbReference>
<evidence type="ECO:0000256" key="1">
    <source>
        <dbReference type="ARBA" id="ARBA00022448"/>
    </source>
</evidence>
<dbReference type="OrthoDB" id="297643at2759"/>
<sequence length="2655" mass="303214">MSLLTQEELILLQSDSKYKNYVSSIEKSLKNFESSSEWADLISSLGKLKKCIQSFPKYQYIPKRVNVCKRLAQCLHPALPSGVHLKALEVYTCIFQNIGPDNLSKDLFLYSGGLFPLLANAALSVKPILLNLYETYFLPLKKSLRPCLTGLLIALLPGLEEGSDFFQKSFNLIKNICHAQSDNYSNTTNISNYIADDKYFYTCLWSAVISQSSIRFPAILFVQNNYEAKKKASNLNKDELYLIGNSIDLMINAFCCCLQDPNPLVQRHVLDLISSCLPMDTKHVTKGDKIQLIIVVIHVVLRRDMSLNRRIYSWLMGNVSNSDDSKLKNKKNNDEYFTTHSKSLLIQAIKMLLNKKESSSILYLLNDEIPINLNSGSTILGQSVSSSQTSSSTNTTLKLLKIVSNLVERQEIGQSIIDDILLDLLFYVYKEYSNLNNGSVNLGIQHYLNMKKASSNFQHVQQQQQQQQNLKESNELKKATCNFLFQSFQVYFIWEFCANKFELICKNYSNFNFGNSLQSASSHTITSENSISYVNPGQLCDLYEFILELLANSDMYNEIQTEHLPLMLKRIIQTLNNYCENMSNLDLSKSLYLCLKILNKIFNNRLEKIKFQVVPKIVVPDSSSNQQSTTNKTRRLSVKTSKPIENNDREENIEEIIKDVLNDIITNVENPDLLLDTTEIHPCTKTTEPNEPDDKLIIEQCLNSLKKLCHTFIRSHLYQDTQQDFLDKSFKSLFSLKNKSFISNDDGYQSDSSDLNNLTLMKLKSNSLQYLQSYQILNKLLIKLLFFPREQIELNNSNQIDDSPETLLATFEEWLKDLFVISTCSQMHNHKLLFEFQSISLNTLIELIHLSESVNSHFTPKKTQSDPKCLLQTIFNKKQIEFIFNQSRFGYLTAQMLWSHLAPCPNQLDPYANCTDKRASILFCLLHELLPNNLCEEIIIKNFLIPQNFNLNSDIYTTSSLNKKIDSFKRFTRLWHWSRELNTSSDLDDLEELSVSTIKYGKLTKTFERFLLILFDHLTKEDTPRSLNKIIQDWLTSCITDYNDLARLIDILLVSLVHPSTARVSVQFFINNILNTGNSKSTNFSDVDDSANSSFESKVFAISNEDGNVKYHVNNETVIKPINQQQQQQQLFMLTSLEQSTQSNKPLKNTNIELPLSILNPSLNSGISLRINPFLGDDETEDESNSKNSKLLENYKAIKMKQKNPSPLPSPNISPSLPSISPNPADVSIPSINLEQKSNRNSLETNQSEYLSDEDEELDEDLDDDDEDYNFSDEDFREDTDLESQNTDVTLLSERSKKFRNSLGNYKKNRKIKIKDRLKKSSSSTLINERTSKSAEKLTGTQQPILIKNKDLIVDLQNQLDANFSHLLIYINCNNIQTIQQGNCVLVASKFSNTSYDHVKVLFLLKCIEQLLIKCRHEFLNSITQTCISSHNLVHSVHNEKLLDLLMKHLRSIYGENFYLSSSNVPNLSLNQMTYLEAVTLILLFYIRSYYPPSKFLLKNGNEQLKISKSNSINSINSDNGINIGNDDVDNLLQFEENRNIQIYCLKILSKLFKELNILITQSNKPIHKNVLDYLDKLKIQKTFLHLLNSTIQQSTPNSLPNLLLQINNFNNLKQNQYSYVSELLNCFENLIDLERVLNDYNQSVKFLKSGLLTSASQQKISDTEDDFLLTLVQKKSPQTNSNKYIPNQAIFNQSMFVSSILYYLKNMSLVEYHLDILKLIRNTLSSSGSNLKSISTYIIEQLCRNLLYITNGGMATSGSSSGNYIQPIISYMSQVSMSINIPDIIINMIKQLSFLLNYCLTNRENSSLMVFNLGGELNADVQLKLFRQFQADNELNLLHARESLIHLFPSILSSMAQVWQRCNLLLNSSNVVYSLNDFNGISNVNQMQCTWILGHPAIIKQCITDLLNPIAQYHSVQFMNAIGTVWGERRKKSKVYQEHRVIIELIRSLKAFSLPVIIQNISDILKQTNSNSNKDKKKSPLNIWLLQFLHTYLDYYIASAKPRTNTGTKSLIPQTDILNNNELATCLCNFFKENLSNSTTSNFAPACYFQLFRILHDSVNNIAVLVEDKKFSKDLQEATHKLFELCNSIVASSLQQTTWLRKNFAVKLNPQPDSKSQSTSQLNPQINGTSSNQNQSLNTTSSSSLQTSANLNNTIGNSVLNESINSSTSNKANTTSITSGVGTSMTSSSTYATSIQTSTPHPQSHFSDIENEMTSNLSDHGSNLNSIDHLNGFVGDLNDSNNNLAYSLQALNILAEYLAKTLDIVYKSDEKDRLVIPILMSLMSNLWPYLKTHSVANKNNFRAASNLLMTLTVYPYTRKTWKKEVFEMLFDNLYFHVDSATLEYSKTIIDNLISNDRAMFKDVLTRVTYQQSGGLFTSKEQESEQKAQLLKRLAFVIFSSEKDQYQKNMPEIQECIAHVLKLVQSANLYSTLFLLFRILLLRISSRHLIALWPTIISELILILLQIEQDLSEDYELNIKIKRNGTKYSNLDHIASQMTTQSWNNGKLQIYLSACKLIDLILTLPSTLTPQFQLYKWSFINTEDALNLKQKDQFVPYLTKINNLLKNKFPINNSNKVTNLKSNLSGPLIRHKTISSLVDLKPFFEQVTTHQFVHSSNQTHSISNQQLQSQSLLATTNLKLFEANVHEDFLEGWIQ</sequence>
<keyword evidence="2" id="KW-0653">Protein transport</keyword>
<dbReference type="Pfam" id="PF04118">
    <property type="entry name" value="Dopey_N"/>
    <property type="match status" value="1"/>
</dbReference>
<evidence type="ECO:0000259" key="7">
    <source>
        <dbReference type="Pfam" id="PF24601"/>
    </source>
</evidence>
<gene>
    <name evidence="8" type="ORF">OXX778_LOCUS5272</name>
</gene>
<evidence type="ECO:0000256" key="2">
    <source>
        <dbReference type="ARBA" id="ARBA00022927"/>
    </source>
</evidence>
<comment type="similarity">
    <text evidence="3">Belongs to the DOP1 family.</text>
</comment>
<dbReference type="GO" id="GO:0015031">
    <property type="term" value="P:protein transport"/>
    <property type="evidence" value="ECO:0007669"/>
    <property type="project" value="UniProtKB-KW"/>
</dbReference>
<dbReference type="GO" id="GO:0005802">
    <property type="term" value="C:trans-Golgi network"/>
    <property type="evidence" value="ECO:0007669"/>
    <property type="project" value="TreeGrafter"/>
</dbReference>
<feature type="region of interest" description="Disordered" evidence="4">
    <location>
        <begin position="1201"/>
        <end position="1288"/>
    </location>
</feature>
<reference evidence="8" key="1">
    <citation type="submission" date="2021-02" db="EMBL/GenBank/DDBJ databases">
        <authorList>
            <person name="Nowell W R."/>
        </authorList>
    </citation>
    <scope>NUCLEOTIDE SEQUENCE</scope>
    <source>
        <strain evidence="8">Ploen Becks lab</strain>
    </source>
</reference>
<dbReference type="EMBL" id="CAJNOC010000564">
    <property type="protein sequence ID" value="CAF0777380.1"/>
    <property type="molecule type" value="Genomic_DNA"/>
</dbReference>
<feature type="region of interest" description="Disordered" evidence="4">
    <location>
        <begin position="2111"/>
        <end position="2151"/>
    </location>
</feature>
<protein>
    <submittedName>
        <fullName evidence="8">Uncharacterized protein</fullName>
    </submittedName>
</protein>
<keyword evidence="1" id="KW-0813">Transport</keyword>
<evidence type="ECO:0000256" key="4">
    <source>
        <dbReference type="SAM" id="MobiDB-lite"/>
    </source>
</evidence>
<evidence type="ECO:0000259" key="6">
    <source>
        <dbReference type="Pfam" id="PF24598"/>
    </source>
</evidence>